<keyword evidence="5 7" id="KW-1133">Transmembrane helix</keyword>
<dbReference type="STRING" id="765440.A0A0C3G8P6"/>
<dbReference type="Gene3D" id="1.20.1540.10">
    <property type="entry name" value="Rhomboid-like"/>
    <property type="match status" value="1"/>
</dbReference>
<evidence type="ECO:0000256" key="7">
    <source>
        <dbReference type="SAM" id="Phobius"/>
    </source>
</evidence>
<dbReference type="InterPro" id="IPR022764">
    <property type="entry name" value="Peptidase_S54_rhomboid_dom"/>
</dbReference>
<dbReference type="HOGENOM" id="CLU_034022_1_0_1"/>
<evidence type="ECO:0000256" key="2">
    <source>
        <dbReference type="ARBA" id="ARBA00009045"/>
    </source>
</evidence>
<keyword evidence="3 7" id="KW-0812">Transmembrane</keyword>
<dbReference type="InterPro" id="IPR035952">
    <property type="entry name" value="Rhomboid-like_sf"/>
</dbReference>
<keyword evidence="6 7" id="KW-0472">Membrane</keyword>
<dbReference type="Pfam" id="PF01694">
    <property type="entry name" value="Rhomboid"/>
    <property type="match status" value="1"/>
</dbReference>
<feature type="domain" description="Peptidase S54 rhomboid" evidence="8">
    <location>
        <begin position="218"/>
        <end position="416"/>
    </location>
</feature>
<protein>
    <recommendedName>
        <fullName evidence="8">Peptidase S54 rhomboid domain-containing protein</fullName>
    </recommendedName>
</protein>
<organism evidence="9 10">
    <name type="scientific">Piloderma croceum (strain F 1598)</name>
    <dbReference type="NCBI Taxonomy" id="765440"/>
    <lineage>
        <taxon>Eukaryota</taxon>
        <taxon>Fungi</taxon>
        <taxon>Dikarya</taxon>
        <taxon>Basidiomycota</taxon>
        <taxon>Agaricomycotina</taxon>
        <taxon>Agaricomycetes</taxon>
        <taxon>Agaricomycetidae</taxon>
        <taxon>Atheliales</taxon>
        <taxon>Atheliaceae</taxon>
        <taxon>Piloderma</taxon>
    </lineage>
</organism>
<dbReference type="OrthoDB" id="10260614at2759"/>
<reference evidence="9 10" key="1">
    <citation type="submission" date="2014-04" db="EMBL/GenBank/DDBJ databases">
        <authorList>
            <consortium name="DOE Joint Genome Institute"/>
            <person name="Kuo A."/>
            <person name="Tarkka M."/>
            <person name="Buscot F."/>
            <person name="Kohler A."/>
            <person name="Nagy L.G."/>
            <person name="Floudas D."/>
            <person name="Copeland A."/>
            <person name="Barry K.W."/>
            <person name="Cichocki N."/>
            <person name="Veneault-Fourrey C."/>
            <person name="LaButti K."/>
            <person name="Lindquist E.A."/>
            <person name="Lipzen A."/>
            <person name="Lundell T."/>
            <person name="Morin E."/>
            <person name="Murat C."/>
            <person name="Sun H."/>
            <person name="Tunlid A."/>
            <person name="Henrissat B."/>
            <person name="Grigoriev I.V."/>
            <person name="Hibbett D.S."/>
            <person name="Martin F."/>
            <person name="Nordberg H.P."/>
            <person name="Cantor M.N."/>
            <person name="Hua S.X."/>
        </authorList>
    </citation>
    <scope>NUCLEOTIDE SEQUENCE [LARGE SCALE GENOMIC DNA]</scope>
    <source>
        <strain evidence="9 10">F 1598</strain>
    </source>
</reference>
<dbReference type="InParanoid" id="A0A0C3G8P6"/>
<name>A0A0C3G8P6_PILCF</name>
<feature type="transmembrane region" description="Helical" evidence="7">
    <location>
        <begin position="366"/>
        <end position="390"/>
    </location>
</feature>
<dbReference type="GO" id="GO:0006465">
    <property type="term" value="P:signal peptide processing"/>
    <property type="evidence" value="ECO:0007669"/>
    <property type="project" value="TreeGrafter"/>
</dbReference>
<feature type="transmembrane region" description="Helical" evidence="7">
    <location>
        <begin position="233"/>
        <end position="252"/>
    </location>
</feature>
<dbReference type="SUPFAM" id="SSF144091">
    <property type="entry name" value="Rhomboid-like"/>
    <property type="match status" value="1"/>
</dbReference>
<evidence type="ECO:0000313" key="10">
    <source>
        <dbReference type="Proteomes" id="UP000054166"/>
    </source>
</evidence>
<dbReference type="GO" id="GO:0004252">
    <property type="term" value="F:serine-type endopeptidase activity"/>
    <property type="evidence" value="ECO:0007669"/>
    <property type="project" value="InterPro"/>
</dbReference>
<comment type="similarity">
    <text evidence="2">Belongs to the peptidase S54 family.</text>
</comment>
<keyword evidence="10" id="KW-1185">Reference proteome</keyword>
<dbReference type="FunCoup" id="A0A0C3G8P6">
    <property type="interactions" value="330"/>
</dbReference>
<keyword evidence="4" id="KW-0378">Hydrolase</keyword>
<reference evidence="10" key="2">
    <citation type="submission" date="2015-01" db="EMBL/GenBank/DDBJ databases">
        <title>Evolutionary Origins and Diversification of the Mycorrhizal Mutualists.</title>
        <authorList>
            <consortium name="DOE Joint Genome Institute"/>
            <consortium name="Mycorrhizal Genomics Consortium"/>
            <person name="Kohler A."/>
            <person name="Kuo A."/>
            <person name="Nagy L.G."/>
            <person name="Floudas D."/>
            <person name="Copeland A."/>
            <person name="Barry K.W."/>
            <person name="Cichocki N."/>
            <person name="Veneault-Fourrey C."/>
            <person name="LaButti K."/>
            <person name="Lindquist E.A."/>
            <person name="Lipzen A."/>
            <person name="Lundell T."/>
            <person name="Morin E."/>
            <person name="Murat C."/>
            <person name="Riley R."/>
            <person name="Ohm R."/>
            <person name="Sun H."/>
            <person name="Tunlid A."/>
            <person name="Henrissat B."/>
            <person name="Grigoriev I.V."/>
            <person name="Hibbett D.S."/>
            <person name="Martin F."/>
        </authorList>
    </citation>
    <scope>NUCLEOTIDE SEQUENCE [LARGE SCALE GENOMIC DNA]</scope>
    <source>
        <strain evidence="10">F 1598</strain>
    </source>
</reference>
<comment type="subcellular location">
    <subcellularLocation>
        <location evidence="1">Membrane</location>
        <topology evidence="1">Multi-pass membrane protein</topology>
    </subcellularLocation>
</comment>
<sequence length="438" mass="48934">MLWNTLHLQSARALRPCLRPPLSTRFVPCVPHHGLSRTARFLSDKSRTSTFPSFREELARTSEVESFSEKIRRPSIRNQVFFFLAGSGIAFSYAATKTNIDTEHWSKAISTMSNVWSNRKPTSDEMRRTQKFELGAKLQNFVEELKEMTTNFPIAVRNVIFITYVNLANPYLNASEGRRLCWKICFLNTAIWVAWQVPRLQRFMHHAFMHHPLSGLSYTLLTSMFSHKSFMHLLFNSFALCSFGAAATNYLIREQYQSVSGLQESTTTWHFLAFFISAGLFSGLVSHIASTRIIFPRVISQLSASSSGAAATATASAATVTAAKSASKSSSLIRPVMDILPSLGASGAIYAAASLTALGFPDSEFGLLFLPTYGIPSQWGMGGIVLMDIIGIMRGWRYFDHYAHLGGAAFGAFYYLYGPAWWDYMRVRLSPPSKVTPK</sequence>
<evidence type="ECO:0000256" key="4">
    <source>
        <dbReference type="ARBA" id="ARBA00022801"/>
    </source>
</evidence>
<dbReference type="AlphaFoldDB" id="A0A0C3G8P6"/>
<evidence type="ECO:0000256" key="1">
    <source>
        <dbReference type="ARBA" id="ARBA00004141"/>
    </source>
</evidence>
<dbReference type="PANTHER" id="PTHR43731:SF14">
    <property type="entry name" value="PRESENILIN-ASSOCIATED RHOMBOID-LIKE PROTEIN, MITOCHONDRIAL"/>
    <property type="match status" value="1"/>
</dbReference>
<dbReference type="PANTHER" id="PTHR43731">
    <property type="entry name" value="RHOMBOID PROTEASE"/>
    <property type="match status" value="1"/>
</dbReference>
<dbReference type="Proteomes" id="UP000054166">
    <property type="component" value="Unassembled WGS sequence"/>
</dbReference>
<accession>A0A0C3G8P6</accession>
<evidence type="ECO:0000256" key="3">
    <source>
        <dbReference type="ARBA" id="ARBA00022692"/>
    </source>
</evidence>
<dbReference type="EMBL" id="KN832977">
    <property type="protein sequence ID" value="KIM88094.1"/>
    <property type="molecule type" value="Genomic_DNA"/>
</dbReference>
<gene>
    <name evidence="9" type="ORF">PILCRDRAFT_813998</name>
</gene>
<feature type="transmembrane region" description="Helical" evidence="7">
    <location>
        <begin position="272"/>
        <end position="295"/>
    </location>
</feature>
<proteinExistence type="inferred from homology"/>
<feature type="transmembrane region" description="Helical" evidence="7">
    <location>
        <begin position="339"/>
        <end position="360"/>
    </location>
</feature>
<evidence type="ECO:0000256" key="6">
    <source>
        <dbReference type="ARBA" id="ARBA00023136"/>
    </source>
</evidence>
<evidence type="ECO:0000259" key="8">
    <source>
        <dbReference type="Pfam" id="PF01694"/>
    </source>
</evidence>
<evidence type="ECO:0000313" key="9">
    <source>
        <dbReference type="EMBL" id="KIM88094.1"/>
    </source>
</evidence>
<feature type="transmembrane region" description="Helical" evidence="7">
    <location>
        <begin position="402"/>
        <end position="422"/>
    </location>
</feature>
<dbReference type="InterPro" id="IPR050925">
    <property type="entry name" value="Rhomboid_protease_S54"/>
</dbReference>
<dbReference type="GO" id="GO:0016020">
    <property type="term" value="C:membrane"/>
    <property type="evidence" value="ECO:0007669"/>
    <property type="project" value="UniProtKB-SubCell"/>
</dbReference>
<evidence type="ECO:0000256" key="5">
    <source>
        <dbReference type="ARBA" id="ARBA00022989"/>
    </source>
</evidence>